<dbReference type="Pfam" id="PF13910">
    <property type="entry name" value="DUF4209"/>
    <property type="match status" value="1"/>
</dbReference>
<gene>
    <name evidence="2" type="ORF">SAMN05192574_101684</name>
</gene>
<dbReference type="InterPro" id="IPR025209">
    <property type="entry name" value="DUF4209"/>
</dbReference>
<organism evidence="2 3">
    <name type="scientific">Mucilaginibacter gossypiicola</name>
    <dbReference type="NCBI Taxonomy" id="551995"/>
    <lineage>
        <taxon>Bacteria</taxon>
        <taxon>Pseudomonadati</taxon>
        <taxon>Bacteroidota</taxon>
        <taxon>Sphingobacteriia</taxon>
        <taxon>Sphingobacteriales</taxon>
        <taxon>Sphingobacteriaceae</taxon>
        <taxon>Mucilaginibacter</taxon>
    </lineage>
</organism>
<dbReference type="RefSeq" id="WP_167667794.1">
    <property type="nucleotide sequence ID" value="NZ_FOCL01000001.1"/>
</dbReference>
<evidence type="ECO:0000313" key="3">
    <source>
        <dbReference type="Proteomes" id="UP000198942"/>
    </source>
</evidence>
<feature type="domain" description="DUF4209" evidence="1">
    <location>
        <begin position="444"/>
        <end position="530"/>
    </location>
</feature>
<protein>
    <recommendedName>
        <fullName evidence="1">DUF4209 domain-containing protein</fullName>
    </recommendedName>
</protein>
<proteinExistence type="predicted"/>
<keyword evidence="3" id="KW-1185">Reference proteome</keyword>
<reference evidence="3" key="1">
    <citation type="submission" date="2016-10" db="EMBL/GenBank/DDBJ databases">
        <authorList>
            <person name="Varghese N."/>
            <person name="Submissions S."/>
        </authorList>
    </citation>
    <scope>NUCLEOTIDE SEQUENCE [LARGE SCALE GENOMIC DNA]</scope>
    <source>
        <strain evidence="3">Gh-48</strain>
    </source>
</reference>
<dbReference type="EMBL" id="FOCL01000001">
    <property type="protein sequence ID" value="SEM74777.1"/>
    <property type="molecule type" value="Genomic_DNA"/>
</dbReference>
<name>A0A1H8AZ54_9SPHI</name>
<evidence type="ECO:0000259" key="1">
    <source>
        <dbReference type="Pfam" id="PF13910"/>
    </source>
</evidence>
<accession>A0A1H8AZ54</accession>
<dbReference type="STRING" id="551995.SAMN05192574_101684"/>
<sequence>MEQVQLTVPDGIFKGKLHAAIWQLQNKSDFDKQLIDDLLLILKMDLRQISEEMLRENYKPETVERFTKIDIIPITNNKELLARVLDIQIVLNRTLIGKHLKNVAGYYYDIFSIKEDFEYLVRYLAVIKQAKAIFSGQLTDIFDRLKPILVSKPSPYWLSRICFELTIVFGKEESQNLLKNLLEKRKAEYLSKREYQSAIWCVDGLQGIGVFNEQERHVQAALVLEQEADQIVAERQPNTYYPTLSNKLSAALNLVFDVQEGQEVKKRLIAKLEAARLDDIKMVAVGGAKISPEIDYDKLLETVNQMNINSFQDGWRTLLGIPVLTESLFNPSGAKPEPTFFDQFFDTYIRLSTKGKPIGTTKGDAAKMNEARLNAREILIILLKMIKNKMDIFGIPPEEFMLQNLVDIKSSFIPNSRLRIYARGLAAGFENDFLLSAHLLVPQLENSFRHVAELKKISVTNYNQDEEFENTFGGVLQKLTGVFGEEVIVELQSFFLDSSNVNFRNELMHGFMDERRIEHYAIYAWWLTLKFVYQTEGYFKEE</sequence>
<dbReference type="Proteomes" id="UP000198942">
    <property type="component" value="Unassembled WGS sequence"/>
</dbReference>
<dbReference type="AlphaFoldDB" id="A0A1H8AZ54"/>
<evidence type="ECO:0000313" key="2">
    <source>
        <dbReference type="EMBL" id="SEM74777.1"/>
    </source>
</evidence>